<organism evidence="1 2">
    <name type="scientific">Aliarcobacter cryaerophilus</name>
    <dbReference type="NCBI Taxonomy" id="28198"/>
    <lineage>
        <taxon>Bacteria</taxon>
        <taxon>Pseudomonadati</taxon>
        <taxon>Campylobacterota</taxon>
        <taxon>Epsilonproteobacteria</taxon>
        <taxon>Campylobacterales</taxon>
        <taxon>Arcobacteraceae</taxon>
        <taxon>Aliarcobacter</taxon>
    </lineage>
</organism>
<proteinExistence type="predicted"/>
<dbReference type="EMBL" id="CP099556">
    <property type="protein sequence ID" value="UYF44086.1"/>
    <property type="molecule type" value="Genomic_DNA"/>
</dbReference>
<accession>A0AA46N626</accession>
<dbReference type="Proteomes" id="UP001164100">
    <property type="component" value="Chromosome"/>
</dbReference>
<reference evidence="1" key="1">
    <citation type="journal article" date="2022" name="Front. Microbiol.">
        <title>Species classification and novel plasmid identifications in Arcobacter cryaerophilus and Arcobacter cryaerophilus-like organisms.</title>
        <authorList>
            <person name="Zhou G."/>
            <person name="Wang M."/>
            <person name="Wang H."/>
            <person name="Chen X."/>
            <person name="Gu Y."/>
            <person name="Shao Z."/>
            <person name="Zhang J."/>
            <person name="Zhang M."/>
        </authorList>
    </citation>
    <scope>NUCLEOTIDE SEQUENCE</scope>
    <source>
        <strain evidence="1">ICDCAC48</strain>
    </source>
</reference>
<dbReference type="AlphaFoldDB" id="A0AA46N626"/>
<name>A0AA46N626_9BACT</name>
<protein>
    <submittedName>
        <fullName evidence="1">Uncharacterized protein</fullName>
    </submittedName>
</protein>
<evidence type="ECO:0000313" key="2">
    <source>
        <dbReference type="Proteomes" id="UP001164100"/>
    </source>
</evidence>
<evidence type="ECO:0000313" key="1">
    <source>
        <dbReference type="EMBL" id="UYF44086.1"/>
    </source>
</evidence>
<gene>
    <name evidence="1" type="ORF">NGX11_03895</name>
</gene>
<dbReference type="RefSeq" id="WP_148571005.1">
    <property type="nucleotide sequence ID" value="NZ_CP026656.1"/>
</dbReference>
<sequence length="84" mass="10122">MDNFLKNQLYRWTYEKIKSNPKKFGGDFGNSLIMYEYTISFYSDFGVVELEPQLFSIISTVSRIRNKILEKNPHLDFRIKYKKK</sequence>